<reference evidence="5 6" key="1">
    <citation type="journal article" date="2016" name="Front. Microbiol.">
        <title>Microevolution Analysis of Bacillus coahuilensis Unveils Differences in Phosphorus Acquisition Strategies and Their Regulation.</title>
        <authorList>
            <person name="Gomez-Lunar Z."/>
            <person name="Hernandez-Gonzalez I."/>
            <person name="Rodriguez-Torres M.D."/>
            <person name="Souza V."/>
            <person name="Olmedo-Alvarez G."/>
        </authorList>
    </citation>
    <scope>NUCLEOTIDE SEQUENCE [LARGE SCALE GENOMIC DNA]</scope>
    <source>
        <strain evidence="6">p1.1.43</strain>
    </source>
</reference>
<dbReference type="CDD" id="cd06133">
    <property type="entry name" value="ERI-1_3'hExo_like"/>
    <property type="match status" value="1"/>
</dbReference>
<evidence type="ECO:0000256" key="3">
    <source>
        <dbReference type="ARBA" id="ARBA00022839"/>
    </source>
</evidence>
<dbReference type="Proteomes" id="UP000074108">
    <property type="component" value="Unassembled WGS sequence"/>
</dbReference>
<evidence type="ECO:0000256" key="1">
    <source>
        <dbReference type="ARBA" id="ARBA00022722"/>
    </source>
</evidence>
<dbReference type="NCBIfam" id="NF005838">
    <property type="entry name" value="PRK07748.1"/>
    <property type="match status" value="1"/>
</dbReference>
<evidence type="ECO:0000313" key="6">
    <source>
        <dbReference type="Proteomes" id="UP000074108"/>
    </source>
</evidence>
<dbReference type="SMART" id="SM00479">
    <property type="entry name" value="EXOIII"/>
    <property type="match status" value="1"/>
</dbReference>
<dbReference type="RefSeq" id="WP_059351551.1">
    <property type="nucleotide sequence ID" value="NZ_LDYG01000039.1"/>
</dbReference>
<dbReference type="InterPro" id="IPR051274">
    <property type="entry name" value="3-5_Exoribonuclease"/>
</dbReference>
<dbReference type="STRING" id="1150625.Q75_12535"/>
<evidence type="ECO:0000259" key="4">
    <source>
        <dbReference type="SMART" id="SM00479"/>
    </source>
</evidence>
<organism evidence="5 6">
    <name type="scientific">Bacillus coahuilensis p1.1.43</name>
    <dbReference type="NCBI Taxonomy" id="1150625"/>
    <lineage>
        <taxon>Bacteria</taxon>
        <taxon>Bacillati</taxon>
        <taxon>Bacillota</taxon>
        <taxon>Bacilli</taxon>
        <taxon>Bacillales</taxon>
        <taxon>Bacillaceae</taxon>
        <taxon>Bacillus</taxon>
    </lineage>
</organism>
<dbReference type="Gene3D" id="3.30.420.10">
    <property type="entry name" value="Ribonuclease H-like superfamily/Ribonuclease H"/>
    <property type="match status" value="1"/>
</dbReference>
<dbReference type="SUPFAM" id="SSF53098">
    <property type="entry name" value="Ribonuclease H-like"/>
    <property type="match status" value="1"/>
</dbReference>
<dbReference type="EMBL" id="LDYG01000039">
    <property type="protein sequence ID" value="KUP05344.1"/>
    <property type="molecule type" value="Genomic_DNA"/>
</dbReference>
<dbReference type="PANTHER" id="PTHR23044:SF61">
    <property type="entry name" value="3'-5' EXORIBONUCLEASE 1-RELATED"/>
    <property type="match status" value="1"/>
</dbReference>
<dbReference type="InterPro" id="IPR012337">
    <property type="entry name" value="RNaseH-like_sf"/>
</dbReference>
<keyword evidence="6" id="KW-1185">Reference proteome</keyword>
<dbReference type="AlphaFoldDB" id="A0A147K676"/>
<gene>
    <name evidence="5" type="ORF">Q75_12535</name>
</gene>
<dbReference type="OrthoDB" id="159416at2"/>
<dbReference type="PANTHER" id="PTHR23044">
    <property type="entry name" value="3'-5' EXONUCLEASE ERI1-RELATED"/>
    <property type="match status" value="1"/>
</dbReference>
<feature type="domain" description="Exonuclease" evidence="4">
    <location>
        <begin position="5"/>
        <end position="182"/>
    </location>
</feature>
<dbReference type="InterPro" id="IPR036397">
    <property type="entry name" value="RNaseH_sf"/>
</dbReference>
<keyword evidence="1" id="KW-0540">Nuclease</keyword>
<comment type="caution">
    <text evidence="5">The sequence shown here is derived from an EMBL/GenBank/DDBJ whole genome shotgun (WGS) entry which is preliminary data.</text>
</comment>
<evidence type="ECO:0000313" key="5">
    <source>
        <dbReference type="EMBL" id="KUP05344.1"/>
    </source>
</evidence>
<keyword evidence="3" id="KW-0269">Exonuclease</keyword>
<keyword evidence="2" id="KW-0378">Hydrolase</keyword>
<dbReference type="GO" id="GO:0000175">
    <property type="term" value="F:3'-5'-RNA exonuclease activity"/>
    <property type="evidence" value="ECO:0007669"/>
    <property type="project" value="InterPro"/>
</dbReference>
<dbReference type="Pfam" id="PF00929">
    <property type="entry name" value="RNase_T"/>
    <property type="match status" value="1"/>
</dbReference>
<protein>
    <submittedName>
        <fullName evidence="5">Sporulation inhibitor KapD</fullName>
    </submittedName>
</protein>
<dbReference type="GO" id="GO:0003676">
    <property type="term" value="F:nucleic acid binding"/>
    <property type="evidence" value="ECO:0007669"/>
    <property type="project" value="InterPro"/>
</dbReference>
<sequence length="205" mass="23916">MDVHQHIFLDFEFSMPDRKMSQRGFFPEIIEVGVVVEEDGSIIESFSSYVQPRVFKTLTPRCKKFLKIKQEDVDGGISFIEFIHYLQKLNKKGKNRIITWGNMDMKVLRENCEKAGLLFPFQGEFVDLSLEYKRFFGDRNQTGLWKAVEEYGKDGVGKHHKALDDAMTTYNIYKLVEKDKEYLNRATPPTIGDRVDMKKLMNLLA</sequence>
<evidence type="ECO:0000256" key="2">
    <source>
        <dbReference type="ARBA" id="ARBA00022801"/>
    </source>
</evidence>
<dbReference type="InterPro" id="IPR047201">
    <property type="entry name" value="ERI-1_3'hExo-like"/>
</dbReference>
<dbReference type="PATRIC" id="fig|1150625.3.peg.2636"/>
<dbReference type="InterPro" id="IPR013520">
    <property type="entry name" value="Ribonucl_H"/>
</dbReference>
<proteinExistence type="predicted"/>
<accession>A0A147K676</accession>
<name>A0A147K676_9BACI</name>